<evidence type="ECO:0000313" key="3">
    <source>
        <dbReference type="EMBL" id="KAF5193323.1"/>
    </source>
</evidence>
<proteinExistence type="predicted"/>
<gene>
    <name evidence="3" type="ORF">FRX31_017090</name>
</gene>
<dbReference type="GO" id="GO:0005737">
    <property type="term" value="C:cytoplasm"/>
    <property type="evidence" value="ECO:0007669"/>
    <property type="project" value="TreeGrafter"/>
</dbReference>
<dbReference type="EMBL" id="JABWDY010020196">
    <property type="protein sequence ID" value="KAF5193323.1"/>
    <property type="molecule type" value="Genomic_DNA"/>
</dbReference>
<feature type="compositionally biased region" description="Low complexity" evidence="1">
    <location>
        <begin position="201"/>
        <end position="214"/>
    </location>
</feature>
<dbReference type="Pfam" id="PF12313">
    <property type="entry name" value="NPR1_like_C"/>
    <property type="match status" value="1"/>
</dbReference>
<dbReference type="GO" id="GO:0050832">
    <property type="term" value="P:defense response to fungus"/>
    <property type="evidence" value="ECO:0007669"/>
    <property type="project" value="TreeGrafter"/>
</dbReference>
<dbReference type="GO" id="GO:0042742">
    <property type="term" value="P:defense response to bacterium"/>
    <property type="evidence" value="ECO:0007669"/>
    <property type="project" value="TreeGrafter"/>
</dbReference>
<dbReference type="PANTHER" id="PTHR46475">
    <property type="entry name" value="REGULATORY PROTEIN NPR3"/>
    <property type="match status" value="1"/>
</dbReference>
<dbReference type="GO" id="GO:0005634">
    <property type="term" value="C:nucleus"/>
    <property type="evidence" value="ECO:0007669"/>
    <property type="project" value="TreeGrafter"/>
</dbReference>
<dbReference type="GO" id="GO:2000022">
    <property type="term" value="P:regulation of jasmonic acid mediated signaling pathway"/>
    <property type="evidence" value="ECO:0007669"/>
    <property type="project" value="InterPro"/>
</dbReference>
<dbReference type="InterPro" id="IPR021094">
    <property type="entry name" value="NPR1/NIM1-like_C"/>
</dbReference>
<feature type="region of interest" description="Disordered" evidence="1">
    <location>
        <begin position="201"/>
        <end position="226"/>
    </location>
</feature>
<dbReference type="InterPro" id="IPR044292">
    <property type="entry name" value="NPR"/>
</dbReference>
<dbReference type="GO" id="GO:2000031">
    <property type="term" value="P:regulation of salicylic acid mediated signaling pathway"/>
    <property type="evidence" value="ECO:0007669"/>
    <property type="project" value="InterPro"/>
</dbReference>
<dbReference type="AlphaFoldDB" id="A0A7J6W8T2"/>
<dbReference type="GO" id="GO:0009862">
    <property type="term" value="P:systemic acquired resistance, salicylic acid mediated signaling pathway"/>
    <property type="evidence" value="ECO:0007669"/>
    <property type="project" value="InterPro"/>
</dbReference>
<name>A0A7J6W8T2_THATH</name>
<evidence type="ECO:0000313" key="4">
    <source>
        <dbReference type="Proteomes" id="UP000554482"/>
    </source>
</evidence>
<accession>A0A7J6W8T2</accession>
<organism evidence="3 4">
    <name type="scientific">Thalictrum thalictroides</name>
    <name type="common">Rue-anemone</name>
    <name type="synonym">Anemone thalictroides</name>
    <dbReference type="NCBI Taxonomy" id="46969"/>
    <lineage>
        <taxon>Eukaryota</taxon>
        <taxon>Viridiplantae</taxon>
        <taxon>Streptophyta</taxon>
        <taxon>Embryophyta</taxon>
        <taxon>Tracheophyta</taxon>
        <taxon>Spermatophyta</taxon>
        <taxon>Magnoliopsida</taxon>
        <taxon>Ranunculales</taxon>
        <taxon>Ranunculaceae</taxon>
        <taxon>Thalictroideae</taxon>
        <taxon>Thalictrum</taxon>
    </lineage>
</organism>
<keyword evidence="4" id="KW-1185">Reference proteome</keyword>
<comment type="caution">
    <text evidence="3">The sequence shown here is derived from an EMBL/GenBank/DDBJ whole genome shotgun (WGS) entry which is preliminary data.</text>
</comment>
<feature type="domain" description="NPR1/NIM1-like C-terminal" evidence="2">
    <location>
        <begin position="65"/>
        <end position="209"/>
    </location>
</feature>
<dbReference type="OrthoDB" id="1878386at2759"/>
<dbReference type="Proteomes" id="UP000554482">
    <property type="component" value="Unassembled WGS sequence"/>
</dbReference>
<dbReference type="PANTHER" id="PTHR46475:SF1">
    <property type="entry name" value="REGULATORY PROTEIN NPR2"/>
    <property type="match status" value="1"/>
</dbReference>
<evidence type="ECO:0000256" key="1">
    <source>
        <dbReference type="SAM" id="MobiDB-lite"/>
    </source>
</evidence>
<reference evidence="3 4" key="1">
    <citation type="submission" date="2020-06" db="EMBL/GenBank/DDBJ databases">
        <title>Transcriptomic and genomic resources for Thalictrum thalictroides and T. hernandezii: Facilitating candidate gene discovery in an emerging model plant lineage.</title>
        <authorList>
            <person name="Arias T."/>
            <person name="Riano-Pachon D.M."/>
            <person name="Di Stilio V.S."/>
        </authorList>
    </citation>
    <scope>NUCLEOTIDE SEQUENCE [LARGE SCALE GENOMIC DNA]</scope>
    <source>
        <strain evidence="4">cv. WT478/WT964</strain>
        <tissue evidence="3">Leaves</tissue>
    </source>
</reference>
<sequence>MDQNQDHCLYRGKDAHLTVTMVYEVLQDRRLNDPYIGNGDCPASEIAMGWGMKHALLDWKCTDILVAVGLAKLLFPMEAKVAMDIAQVDGTLEFPLAANSRRSIGGQVTPMDLNETPFKIEEEHLNRMKALSKTVELGKRFFPRCSDVLNKIMDADDLSQLAYLGNDSPEERVVKKRRYVELQDVLVKAFSEDKEELDKSIAISSPSSSSPLALLRSKHMLKSDMK</sequence>
<evidence type="ECO:0000259" key="2">
    <source>
        <dbReference type="Pfam" id="PF12313"/>
    </source>
</evidence>
<protein>
    <submittedName>
        <fullName evidence="3">Regulatory protein npr1</fullName>
    </submittedName>
</protein>